<dbReference type="SUPFAM" id="SSF54427">
    <property type="entry name" value="NTF2-like"/>
    <property type="match status" value="1"/>
</dbReference>
<proteinExistence type="predicted"/>
<reference evidence="3" key="1">
    <citation type="journal article" date="2019" name="Int. J. Syst. Evol. Microbiol.">
        <title>The Global Catalogue of Microorganisms (GCM) 10K type strain sequencing project: providing services to taxonomists for standard genome sequencing and annotation.</title>
        <authorList>
            <consortium name="The Broad Institute Genomics Platform"/>
            <consortium name="The Broad Institute Genome Sequencing Center for Infectious Disease"/>
            <person name="Wu L."/>
            <person name="Ma J."/>
        </authorList>
    </citation>
    <scope>NUCLEOTIDE SEQUENCE [LARGE SCALE GENOMIC DNA]</scope>
    <source>
        <strain evidence="3">NBRC 103632</strain>
    </source>
</reference>
<dbReference type="RefSeq" id="WP_380806467.1">
    <property type="nucleotide sequence ID" value="NZ_JBHSFZ010000058.1"/>
</dbReference>
<protein>
    <submittedName>
        <fullName evidence="2">Nuclear transport factor 2 family protein</fullName>
    </submittedName>
</protein>
<feature type="domain" description="SnoaL-like" evidence="1">
    <location>
        <begin position="11"/>
        <end position="130"/>
    </location>
</feature>
<accession>A0ABV9F2K4</accession>
<dbReference type="Proteomes" id="UP001595957">
    <property type="component" value="Unassembled WGS sequence"/>
</dbReference>
<dbReference type="Pfam" id="PF13577">
    <property type="entry name" value="SnoaL_4"/>
    <property type="match status" value="1"/>
</dbReference>
<evidence type="ECO:0000313" key="2">
    <source>
        <dbReference type="EMBL" id="MFC4595812.1"/>
    </source>
</evidence>
<comment type="caution">
    <text evidence="2">The sequence shown here is derived from an EMBL/GenBank/DDBJ whole genome shotgun (WGS) entry which is preliminary data.</text>
</comment>
<name>A0ABV9F2K4_9SPHN</name>
<dbReference type="CDD" id="cd00531">
    <property type="entry name" value="NTF2_like"/>
    <property type="match status" value="1"/>
</dbReference>
<dbReference type="InterPro" id="IPR032710">
    <property type="entry name" value="NTF2-like_dom_sf"/>
</dbReference>
<sequence>MDAELERKMRQLIDRQEIWDLLLRFGRGLDRLDAEMVRSIYWDDAIEDHHAFIGTPDGFIEWANGYSRSAVRVQHHVMTNHYCELDGDDAYSETYYTFISENWEPPHLLSIGRYADHFQRRDGVWKIANRVTMIESNLDIPSAVPLEAIYGLQNTCGQPVLPCARDRTDFSYQKPVRPRRPLDAAAAE</sequence>
<dbReference type="EMBL" id="JBHSFZ010000058">
    <property type="protein sequence ID" value="MFC4595812.1"/>
    <property type="molecule type" value="Genomic_DNA"/>
</dbReference>
<keyword evidence="3" id="KW-1185">Reference proteome</keyword>
<organism evidence="2 3">
    <name type="scientific">Sphingobium tyrosinilyticum</name>
    <dbReference type="NCBI Taxonomy" id="2715436"/>
    <lineage>
        <taxon>Bacteria</taxon>
        <taxon>Pseudomonadati</taxon>
        <taxon>Pseudomonadota</taxon>
        <taxon>Alphaproteobacteria</taxon>
        <taxon>Sphingomonadales</taxon>
        <taxon>Sphingomonadaceae</taxon>
        <taxon>Sphingobium</taxon>
    </lineage>
</organism>
<gene>
    <name evidence="2" type="ORF">ACFO3E_16750</name>
</gene>
<dbReference type="InterPro" id="IPR037401">
    <property type="entry name" value="SnoaL-like"/>
</dbReference>
<dbReference type="Gene3D" id="3.10.450.50">
    <property type="match status" value="1"/>
</dbReference>
<evidence type="ECO:0000313" key="3">
    <source>
        <dbReference type="Proteomes" id="UP001595957"/>
    </source>
</evidence>
<evidence type="ECO:0000259" key="1">
    <source>
        <dbReference type="Pfam" id="PF13577"/>
    </source>
</evidence>